<feature type="transmembrane region" description="Helical" evidence="12">
    <location>
        <begin position="36"/>
        <end position="61"/>
    </location>
</feature>
<dbReference type="Gene3D" id="1.20.1070.10">
    <property type="entry name" value="Rhodopsin 7-helix transmembrane proteins"/>
    <property type="match status" value="1"/>
</dbReference>
<dbReference type="KEGG" id="aten:116307324"/>
<feature type="transmembrane region" description="Helical" evidence="12">
    <location>
        <begin position="6"/>
        <end position="24"/>
    </location>
</feature>
<keyword evidence="6 12" id="KW-0472">Membrane</keyword>
<dbReference type="SUPFAM" id="SSF81321">
    <property type="entry name" value="Family A G protein-coupled receptor-like"/>
    <property type="match status" value="1"/>
</dbReference>
<dbReference type="AlphaFoldDB" id="A0A6P8J1J9"/>
<dbReference type="InterPro" id="IPR017452">
    <property type="entry name" value="GPCR_Rhodpsn_7TM"/>
</dbReference>
<accession>A0A6P8J1J9</accession>
<evidence type="ECO:0000259" key="13">
    <source>
        <dbReference type="PROSITE" id="PS50262"/>
    </source>
</evidence>
<dbReference type="InterPro" id="IPR000276">
    <property type="entry name" value="GPCR_Rhodpsn"/>
</dbReference>
<dbReference type="InParanoid" id="A0A6P8J1J9"/>
<feature type="transmembrane region" description="Helical" evidence="12">
    <location>
        <begin position="244"/>
        <end position="260"/>
    </location>
</feature>
<dbReference type="GO" id="GO:0004930">
    <property type="term" value="F:G protein-coupled receptor activity"/>
    <property type="evidence" value="ECO:0007669"/>
    <property type="project" value="UniProtKB-KW"/>
</dbReference>
<feature type="transmembrane region" description="Helical" evidence="12">
    <location>
        <begin position="116"/>
        <end position="136"/>
    </location>
</feature>
<keyword evidence="7 10" id="KW-0675">Receptor</keyword>
<dbReference type="GO" id="GO:0005886">
    <property type="term" value="C:plasma membrane"/>
    <property type="evidence" value="ECO:0007669"/>
    <property type="project" value="UniProtKB-SubCell"/>
</dbReference>
<evidence type="ECO:0000256" key="8">
    <source>
        <dbReference type="ARBA" id="ARBA00023180"/>
    </source>
</evidence>
<dbReference type="PROSITE" id="PS50262">
    <property type="entry name" value="G_PROTEIN_RECEP_F1_2"/>
    <property type="match status" value="1"/>
</dbReference>
<gene>
    <name evidence="15" type="primary">LOC116307324</name>
</gene>
<dbReference type="PROSITE" id="PS00237">
    <property type="entry name" value="G_PROTEIN_RECEP_F1_1"/>
    <property type="match status" value="1"/>
</dbReference>
<proteinExistence type="inferred from homology"/>
<keyword evidence="2" id="KW-1003">Cell membrane</keyword>
<keyword evidence="9 10" id="KW-0807">Transducer</keyword>
<evidence type="ECO:0000256" key="11">
    <source>
        <dbReference type="SAM" id="MobiDB-lite"/>
    </source>
</evidence>
<dbReference type="GeneID" id="116307324"/>
<evidence type="ECO:0000256" key="4">
    <source>
        <dbReference type="ARBA" id="ARBA00022989"/>
    </source>
</evidence>
<evidence type="ECO:0000256" key="7">
    <source>
        <dbReference type="ARBA" id="ARBA00023170"/>
    </source>
</evidence>
<dbReference type="Pfam" id="PF00001">
    <property type="entry name" value="7tm_1"/>
    <property type="match status" value="2"/>
</dbReference>
<dbReference type="PRINTS" id="PR00237">
    <property type="entry name" value="GPCRRHODOPSN"/>
</dbReference>
<keyword evidence="8" id="KW-0325">Glycoprotein</keyword>
<keyword evidence="14" id="KW-1185">Reference proteome</keyword>
<evidence type="ECO:0000313" key="14">
    <source>
        <dbReference type="Proteomes" id="UP000515163"/>
    </source>
</evidence>
<dbReference type="RefSeq" id="XP_031573369.1">
    <property type="nucleotide sequence ID" value="XM_031717509.1"/>
</dbReference>
<feature type="domain" description="G-protein coupled receptors family 1 profile" evidence="13">
    <location>
        <begin position="14"/>
        <end position="258"/>
    </location>
</feature>
<feature type="transmembrane region" description="Helical" evidence="12">
    <location>
        <begin position="142"/>
        <end position="163"/>
    </location>
</feature>
<evidence type="ECO:0000256" key="10">
    <source>
        <dbReference type="RuleBase" id="RU000688"/>
    </source>
</evidence>
<comment type="subcellular location">
    <subcellularLocation>
        <location evidence="1">Cell membrane</location>
        <topology evidence="1">Multi-pass membrane protein</topology>
    </subcellularLocation>
</comment>
<keyword evidence="4 12" id="KW-1133">Transmembrane helix</keyword>
<evidence type="ECO:0000256" key="2">
    <source>
        <dbReference type="ARBA" id="ARBA00022475"/>
    </source>
</evidence>
<feature type="transmembrane region" description="Helical" evidence="12">
    <location>
        <begin position="204"/>
        <end position="224"/>
    </location>
</feature>
<comment type="similarity">
    <text evidence="10">Belongs to the G-protein coupled receptor 1 family.</text>
</comment>
<dbReference type="OrthoDB" id="5951059at2759"/>
<dbReference type="PANTHER" id="PTHR24246">
    <property type="entry name" value="OLFACTORY RECEPTOR AND ADENOSINE RECEPTOR"/>
    <property type="match status" value="1"/>
</dbReference>
<dbReference type="Proteomes" id="UP000515163">
    <property type="component" value="Unplaced"/>
</dbReference>
<keyword evidence="3 10" id="KW-0812">Transmembrane</keyword>
<keyword evidence="5 10" id="KW-0297">G-protein coupled receptor</keyword>
<protein>
    <submittedName>
        <fullName evidence="15">Adenosine receptor A1-like</fullName>
    </submittedName>
</protein>
<evidence type="ECO:0000256" key="9">
    <source>
        <dbReference type="ARBA" id="ARBA00023224"/>
    </source>
</evidence>
<feature type="compositionally biased region" description="Basic and acidic residues" evidence="11">
    <location>
        <begin position="297"/>
        <end position="314"/>
    </location>
</feature>
<reference evidence="15" key="1">
    <citation type="submission" date="2025-08" db="UniProtKB">
        <authorList>
            <consortium name="RefSeq"/>
        </authorList>
    </citation>
    <scope>IDENTIFICATION</scope>
    <source>
        <tissue evidence="15">Tentacle</tissue>
    </source>
</reference>
<evidence type="ECO:0000256" key="12">
    <source>
        <dbReference type="SAM" id="Phobius"/>
    </source>
</evidence>
<evidence type="ECO:0000256" key="6">
    <source>
        <dbReference type="ARBA" id="ARBA00023136"/>
    </source>
</evidence>
<evidence type="ECO:0000256" key="1">
    <source>
        <dbReference type="ARBA" id="ARBA00004651"/>
    </source>
</evidence>
<dbReference type="PANTHER" id="PTHR24246:SF27">
    <property type="entry name" value="ADENOSINE RECEPTOR, ISOFORM A"/>
    <property type="match status" value="1"/>
</dbReference>
<evidence type="ECO:0000313" key="15">
    <source>
        <dbReference type="RefSeq" id="XP_031573369.1"/>
    </source>
</evidence>
<name>A0A6P8J1J9_ACTTE</name>
<sequence>MSVSLIFMLITIPGNLIVVLVVLLDPHKEFRKPFTLLILNLAVTDLIVGGIAEPLSVMIHYREARKMSIPMTWLSQTAYFLCCTASLLSLAVLTVDRYLAITLPMWYRVNVSLLRVGFASVAIWVLSICFTSIFFFMDFVTYAFIFGNIALFCAVFIVIFAYVRIFRTLKTSTENSAQLVAGASEAAKAHARAQNAENKLTRTYMLMVLAFLFSYLPTTVMIYLMNLCTVCSCELIHWFRDFQFIFVVFNSLVNPFLYAIRLQNFRKAIKTIFKRLSCCSDNRVEPQNEIQVTAAESGHHQVHEAAKASRTDGA</sequence>
<organism evidence="14 15">
    <name type="scientific">Actinia tenebrosa</name>
    <name type="common">Australian red waratah sea anemone</name>
    <dbReference type="NCBI Taxonomy" id="6105"/>
    <lineage>
        <taxon>Eukaryota</taxon>
        <taxon>Metazoa</taxon>
        <taxon>Cnidaria</taxon>
        <taxon>Anthozoa</taxon>
        <taxon>Hexacorallia</taxon>
        <taxon>Actiniaria</taxon>
        <taxon>Actiniidae</taxon>
        <taxon>Actinia</taxon>
    </lineage>
</organism>
<evidence type="ECO:0000256" key="3">
    <source>
        <dbReference type="ARBA" id="ARBA00022692"/>
    </source>
</evidence>
<feature type="transmembrane region" description="Helical" evidence="12">
    <location>
        <begin position="73"/>
        <end position="95"/>
    </location>
</feature>
<feature type="region of interest" description="Disordered" evidence="11">
    <location>
        <begin position="295"/>
        <end position="314"/>
    </location>
</feature>
<evidence type="ECO:0000256" key="5">
    <source>
        <dbReference type="ARBA" id="ARBA00023040"/>
    </source>
</evidence>